<feature type="region of interest" description="Disordered" evidence="1">
    <location>
        <begin position="678"/>
        <end position="717"/>
    </location>
</feature>
<keyword evidence="2" id="KW-1133">Transmembrane helix</keyword>
<feature type="signal peptide" evidence="3">
    <location>
        <begin position="1"/>
        <end position="22"/>
    </location>
</feature>
<dbReference type="InParanoid" id="A0A409W4B2"/>
<feature type="compositionally biased region" description="Low complexity" evidence="1">
    <location>
        <begin position="768"/>
        <end position="783"/>
    </location>
</feature>
<feature type="region of interest" description="Disordered" evidence="1">
    <location>
        <begin position="65"/>
        <end position="100"/>
    </location>
</feature>
<keyword evidence="2" id="KW-0472">Membrane</keyword>
<feature type="compositionally biased region" description="Polar residues" evidence="1">
    <location>
        <begin position="687"/>
        <end position="697"/>
    </location>
</feature>
<feature type="compositionally biased region" description="Polar residues" evidence="1">
    <location>
        <begin position="592"/>
        <end position="605"/>
    </location>
</feature>
<feature type="region of interest" description="Disordered" evidence="1">
    <location>
        <begin position="1047"/>
        <end position="1170"/>
    </location>
</feature>
<evidence type="ECO:0000256" key="2">
    <source>
        <dbReference type="SAM" id="Phobius"/>
    </source>
</evidence>
<comment type="caution">
    <text evidence="4">The sequence shown here is derived from an EMBL/GenBank/DDBJ whole genome shotgun (WGS) entry which is preliminary data.</text>
</comment>
<feature type="compositionally biased region" description="Low complexity" evidence="1">
    <location>
        <begin position="66"/>
        <end position="78"/>
    </location>
</feature>
<feature type="region of interest" description="Disordered" evidence="1">
    <location>
        <begin position="952"/>
        <end position="980"/>
    </location>
</feature>
<feature type="region of interest" description="Disordered" evidence="1">
    <location>
        <begin position="561"/>
        <end position="605"/>
    </location>
</feature>
<feature type="compositionally biased region" description="Polar residues" evidence="1">
    <location>
        <begin position="1105"/>
        <end position="1135"/>
    </location>
</feature>
<dbReference type="AlphaFoldDB" id="A0A409W4B2"/>
<evidence type="ECO:0000313" key="4">
    <source>
        <dbReference type="EMBL" id="PPQ73370.1"/>
    </source>
</evidence>
<feature type="compositionally biased region" description="Basic and acidic residues" evidence="1">
    <location>
        <begin position="1079"/>
        <end position="1098"/>
    </location>
</feature>
<feature type="region of interest" description="Disordered" evidence="1">
    <location>
        <begin position="750"/>
        <end position="850"/>
    </location>
</feature>
<feature type="compositionally biased region" description="Polar residues" evidence="1">
    <location>
        <begin position="79"/>
        <end position="100"/>
    </location>
</feature>
<feature type="region of interest" description="Disordered" evidence="1">
    <location>
        <begin position="867"/>
        <end position="899"/>
    </location>
</feature>
<evidence type="ECO:0000313" key="5">
    <source>
        <dbReference type="Proteomes" id="UP000284842"/>
    </source>
</evidence>
<sequence>MFTIPIVLPLLVLFNNCHPTLSSPVSSHEGHNVPSPTTSLSTHAFTLSPNTNAFSQVPQALTIDAPPSLSTSQPLPSTNNLQQPSTVTIEPAKSKSTQPAFTPSIAMSLTKPLPPQSLLYPRQTTPATRQAPITIYGLYDAITNTRLAVQNAVAPGAAGLDSKKTGLAPLAEVFQVMTKQDPSMTGLPASISITPIPPPSPLETITTLSSPTESVSAMLSPLPTPTYSVIPPSFSSSISFARIYTLNQGVGLVSIPPSLASSLFSPTATASHTTSGISSTTPPPAINTSSQPHDPNPTDINDSNTTPPLPISKILILGCVIGGILFFTICILILFGSAGLCGFCKNTRKRRGSGKGIAGGLIYMPGSDKSKRGSYALAHAMANGMAVSHGLALPNGKLSREYEHPKSNENKFKNLMFSFFAFRSKNDSRDSSLHKSPSVTSYILGDKSRPSSRASRHGRGGETAELEGWTNLTPALLLGPVPVIQAHAQAHLEKRDRAREVVRGSGGGFDPAKEKGEFGVLEEDRERPVVQPGQQWNGQEQANGAKVETPQEIALQLLSTMKHGTKSGKKDKGRHSGGEPTAEPDARESGTKSKFSVCSDSQYSESSLSVIELYSSGDEDSDDELGKVSRLEERNLSITDGSAPPQLARCASARVLSLPPLAGGVQWDLPDLEQDSLASSLRVGETSGLTTSKNQVNDSPPSRPARPPRPPTADSPTLSESVYLACSEVAYVLKCAGGGVLSEGEAAGQDSNLLHSKQPPTDVKVDVSSSSAYSSSNPTANNSLVGNASNVNPIAPIAVTTTQPMRHNTSANDADKSGASNTSNASANTSTVSQTAANTSGSTAGSTVNSRIAKRTSRLLTGLASLTSSANASASSSGSLSKQEKSRSSLLLNESGEYDRSAERLALTRVPGAMSASDRFGDAGVSTMSYASYAQGQGYGHVAPQDARNSALNGLHQTPTRRPYHPPQTPPHSRSDGTISTEHARRSIQGYSSLLNHSNGYVQPHPYTYGPAAGYAYRPSRLSRIEGSPASITASAATGSVTAVGSSAATESSRASPTPSPGLLRSLSNTSASSSSTFDSKHVRTRSEPSKGHEDNIKAPRVSFNLATLQMQSNSKPSEVSGNSSGSQTVGQNSEAGKRGGGSPRSLGKPKKKRSQSYYHTDNEVDAGAESDIQEAIIRRIMKHRRSRSNSGWAYAGRGRR</sequence>
<evidence type="ECO:0000256" key="3">
    <source>
        <dbReference type="SAM" id="SignalP"/>
    </source>
</evidence>
<feature type="compositionally biased region" description="Polar residues" evidence="1">
    <location>
        <begin position="532"/>
        <end position="542"/>
    </location>
</feature>
<proteinExistence type="predicted"/>
<feature type="compositionally biased region" description="Basic and acidic residues" evidence="1">
    <location>
        <begin position="568"/>
        <end position="577"/>
    </location>
</feature>
<feature type="compositionally biased region" description="Polar residues" evidence="1">
    <location>
        <begin position="750"/>
        <end position="759"/>
    </location>
</feature>
<feature type="compositionally biased region" description="Polar residues" evidence="1">
    <location>
        <begin position="841"/>
        <end position="850"/>
    </location>
</feature>
<dbReference type="Proteomes" id="UP000284842">
    <property type="component" value="Unassembled WGS sequence"/>
</dbReference>
<feature type="compositionally biased region" description="Low complexity" evidence="1">
    <location>
        <begin position="1066"/>
        <end position="1078"/>
    </location>
</feature>
<feature type="transmembrane region" description="Helical" evidence="2">
    <location>
        <begin position="314"/>
        <end position="343"/>
    </location>
</feature>
<accession>A0A409W4B2</accession>
<feature type="compositionally biased region" description="Pro residues" evidence="1">
    <location>
        <begin position="701"/>
        <end position="713"/>
    </location>
</feature>
<feature type="compositionally biased region" description="Polar residues" evidence="1">
    <location>
        <begin position="34"/>
        <end position="44"/>
    </location>
</feature>
<feature type="compositionally biased region" description="Low complexity" evidence="1">
    <location>
        <begin position="867"/>
        <end position="881"/>
    </location>
</feature>
<feature type="compositionally biased region" description="Polar residues" evidence="1">
    <location>
        <begin position="286"/>
        <end position="304"/>
    </location>
</feature>
<feature type="compositionally biased region" description="Low complexity" evidence="1">
    <location>
        <begin position="817"/>
        <end position="840"/>
    </location>
</feature>
<dbReference type="OrthoDB" id="3056408at2759"/>
<name>A0A409W4B2_9AGAR</name>
<feature type="region of interest" description="Disordered" evidence="1">
    <location>
        <begin position="271"/>
        <end position="304"/>
    </location>
</feature>
<feature type="compositionally biased region" description="Basic and acidic residues" evidence="1">
    <location>
        <begin position="492"/>
        <end position="502"/>
    </location>
</feature>
<feature type="region of interest" description="Disordered" evidence="1">
    <location>
        <begin position="492"/>
        <end position="547"/>
    </location>
</feature>
<reference evidence="4 5" key="1">
    <citation type="journal article" date="2018" name="Evol. Lett.">
        <title>Horizontal gene cluster transfer increased hallucinogenic mushroom diversity.</title>
        <authorList>
            <person name="Reynolds H.T."/>
            <person name="Vijayakumar V."/>
            <person name="Gluck-Thaler E."/>
            <person name="Korotkin H.B."/>
            <person name="Matheny P.B."/>
            <person name="Slot J.C."/>
        </authorList>
    </citation>
    <scope>NUCLEOTIDE SEQUENCE [LARGE SCALE GENOMIC DNA]</scope>
    <source>
        <strain evidence="4 5">2629</strain>
    </source>
</reference>
<feature type="chain" id="PRO_5018996311" evidence="3">
    <location>
        <begin position="23"/>
        <end position="1201"/>
    </location>
</feature>
<feature type="compositionally biased region" description="Basic and acidic residues" evidence="1">
    <location>
        <begin position="511"/>
        <end position="528"/>
    </location>
</feature>
<gene>
    <name evidence="4" type="ORF">CVT24_008587</name>
</gene>
<feature type="compositionally biased region" description="Low complexity" evidence="1">
    <location>
        <begin position="271"/>
        <end position="280"/>
    </location>
</feature>
<dbReference type="EMBL" id="NHTK01005821">
    <property type="protein sequence ID" value="PPQ73370.1"/>
    <property type="molecule type" value="Genomic_DNA"/>
</dbReference>
<feature type="compositionally biased region" description="Polar residues" evidence="1">
    <location>
        <begin position="799"/>
        <end position="812"/>
    </location>
</feature>
<protein>
    <submittedName>
        <fullName evidence="4">Uncharacterized protein</fullName>
    </submittedName>
</protein>
<feature type="region of interest" description="Disordered" evidence="1">
    <location>
        <begin position="427"/>
        <end position="467"/>
    </location>
</feature>
<keyword evidence="3" id="KW-0732">Signal</keyword>
<keyword evidence="5" id="KW-1185">Reference proteome</keyword>
<keyword evidence="2" id="KW-0812">Transmembrane</keyword>
<organism evidence="4 5">
    <name type="scientific">Panaeolus cyanescens</name>
    <dbReference type="NCBI Taxonomy" id="181874"/>
    <lineage>
        <taxon>Eukaryota</taxon>
        <taxon>Fungi</taxon>
        <taxon>Dikarya</taxon>
        <taxon>Basidiomycota</taxon>
        <taxon>Agaricomycotina</taxon>
        <taxon>Agaricomycetes</taxon>
        <taxon>Agaricomycetidae</taxon>
        <taxon>Agaricales</taxon>
        <taxon>Agaricineae</taxon>
        <taxon>Galeropsidaceae</taxon>
        <taxon>Panaeolus</taxon>
    </lineage>
</organism>
<feature type="region of interest" description="Disordered" evidence="1">
    <location>
        <begin position="24"/>
        <end position="44"/>
    </location>
</feature>
<evidence type="ECO:0000256" key="1">
    <source>
        <dbReference type="SAM" id="MobiDB-lite"/>
    </source>
</evidence>